<dbReference type="PROSITE" id="PS50109">
    <property type="entry name" value="HIS_KIN"/>
    <property type="match status" value="1"/>
</dbReference>
<dbReference type="SUPFAM" id="SSF55874">
    <property type="entry name" value="ATPase domain of HSP90 chaperone/DNA topoisomerase II/histidine kinase"/>
    <property type="match status" value="1"/>
</dbReference>
<reference evidence="10" key="1">
    <citation type="submission" date="2021-10" db="EMBL/GenBank/DDBJ databases">
        <title>Gramella sp. ASW11-100T, isolated from marine sediment.</title>
        <authorList>
            <person name="Xia C."/>
        </authorList>
    </citation>
    <scope>NUCLEOTIDE SEQUENCE</scope>
    <source>
        <strain evidence="10">ASW11-100</strain>
    </source>
</reference>
<evidence type="ECO:0000256" key="5">
    <source>
        <dbReference type="ARBA" id="ARBA00022777"/>
    </source>
</evidence>
<evidence type="ECO:0000256" key="4">
    <source>
        <dbReference type="ARBA" id="ARBA00022741"/>
    </source>
</evidence>
<dbReference type="GO" id="GO:0000160">
    <property type="term" value="P:phosphorelay signal transduction system"/>
    <property type="evidence" value="ECO:0007669"/>
    <property type="project" value="UniProtKB-KW"/>
</dbReference>
<dbReference type="AlphaFoldDB" id="A0A9X1LHM4"/>
<evidence type="ECO:0000256" key="7">
    <source>
        <dbReference type="ARBA" id="ARBA00023012"/>
    </source>
</evidence>
<keyword evidence="8" id="KW-0812">Transmembrane</keyword>
<evidence type="ECO:0000313" key="11">
    <source>
        <dbReference type="Proteomes" id="UP001139414"/>
    </source>
</evidence>
<keyword evidence="11" id="KW-1185">Reference proteome</keyword>
<gene>
    <name evidence="10" type="ORF">LGQ90_04550</name>
</gene>
<dbReference type="GO" id="GO:0005524">
    <property type="term" value="F:ATP binding"/>
    <property type="evidence" value="ECO:0007669"/>
    <property type="project" value="UniProtKB-KW"/>
</dbReference>
<evidence type="ECO:0000256" key="3">
    <source>
        <dbReference type="ARBA" id="ARBA00022679"/>
    </source>
</evidence>
<evidence type="ECO:0000256" key="2">
    <source>
        <dbReference type="ARBA" id="ARBA00012438"/>
    </source>
</evidence>
<dbReference type="InterPro" id="IPR036890">
    <property type="entry name" value="HATPase_C_sf"/>
</dbReference>
<dbReference type="InterPro" id="IPR004358">
    <property type="entry name" value="Sig_transdc_His_kin-like_C"/>
</dbReference>
<dbReference type="Pfam" id="PF02518">
    <property type="entry name" value="HATPase_c"/>
    <property type="match status" value="1"/>
</dbReference>
<dbReference type="GO" id="GO:0004673">
    <property type="term" value="F:protein histidine kinase activity"/>
    <property type="evidence" value="ECO:0007669"/>
    <property type="project" value="UniProtKB-EC"/>
</dbReference>
<protein>
    <recommendedName>
        <fullName evidence="2">histidine kinase</fullName>
        <ecNumber evidence="2">2.7.13.3</ecNumber>
    </recommendedName>
</protein>
<feature type="domain" description="Histidine kinase" evidence="9">
    <location>
        <begin position="230"/>
        <end position="441"/>
    </location>
</feature>
<evidence type="ECO:0000259" key="9">
    <source>
        <dbReference type="PROSITE" id="PS50109"/>
    </source>
</evidence>
<dbReference type="Gene3D" id="3.30.565.10">
    <property type="entry name" value="Histidine kinase-like ATPase, C-terminal domain"/>
    <property type="match status" value="1"/>
</dbReference>
<keyword evidence="6" id="KW-0067">ATP-binding</keyword>
<dbReference type="RefSeq" id="WP_229338609.1">
    <property type="nucleotide sequence ID" value="NZ_JAJBZG010000002.1"/>
</dbReference>
<comment type="caution">
    <text evidence="10">The sequence shown here is derived from an EMBL/GenBank/DDBJ whole genome shotgun (WGS) entry which is preliminary data.</text>
</comment>
<sequence>MIFKSYHISILLRAFLLAVISLGLSYCILKQYWIAATISALFFLLSIYFFFRFFSKRFEVIDDFFEAVKYRDFSRNYLAENKSEDISRLYSGFNTVNQTVRVMKSEKEMQYLYLQKILELINVGILAYDIETGKTLWVNEAFQNMMDFPQFKNIKFVESRTPEIYEKIFEKNYLEAVAVDLKIRNENLKVLTSHSIFRVEDHACKLIVTHNIDDTVNKTESEAWKKLLSVMTHEIMNSIAPISSLANTLKDAVRNNIKDPLSEIDLEDLDAGLSSIEKRSDGLMKFAKTYRSLNKVTSLNKEHILLKDLFSDIEQLMRNKTGLKFELEDPKLEVEADSYLLEQVLINLILNAIEASEKVAQPEVLVKAVKKTNDKIMIAVLDNGSGIPQEIKDQIFVPFFTTKKNGSGIGLSLSRQIMTLHGGKIQIDNIQGKGAQVSLVF</sequence>
<dbReference type="EMBL" id="JAJBZG010000002">
    <property type="protein sequence ID" value="MCB7480527.1"/>
    <property type="molecule type" value="Genomic_DNA"/>
</dbReference>
<dbReference type="InterPro" id="IPR003594">
    <property type="entry name" value="HATPase_dom"/>
</dbReference>
<keyword evidence="8" id="KW-0472">Membrane</keyword>
<keyword evidence="4" id="KW-0547">Nucleotide-binding</keyword>
<evidence type="ECO:0000256" key="8">
    <source>
        <dbReference type="SAM" id="Phobius"/>
    </source>
</evidence>
<evidence type="ECO:0000313" key="10">
    <source>
        <dbReference type="EMBL" id="MCB7480527.1"/>
    </source>
</evidence>
<keyword evidence="7" id="KW-0902">Two-component regulatory system</keyword>
<comment type="catalytic activity">
    <reaction evidence="1">
        <text>ATP + protein L-histidine = ADP + protein N-phospho-L-histidine.</text>
        <dbReference type="EC" id="2.7.13.3"/>
    </reaction>
</comment>
<dbReference type="EC" id="2.7.13.3" evidence="2"/>
<dbReference type="PANTHER" id="PTHR43065">
    <property type="entry name" value="SENSOR HISTIDINE KINASE"/>
    <property type="match status" value="1"/>
</dbReference>
<name>A0A9X1LHM4_9FLAO</name>
<feature type="transmembrane region" description="Helical" evidence="8">
    <location>
        <begin position="33"/>
        <end position="51"/>
    </location>
</feature>
<accession>A0A9X1LHM4</accession>
<dbReference type="SMART" id="SM00387">
    <property type="entry name" value="HATPase_c"/>
    <property type="match status" value="1"/>
</dbReference>
<dbReference type="PRINTS" id="PR00344">
    <property type="entry name" value="BCTRLSENSOR"/>
</dbReference>
<keyword evidence="3" id="KW-0808">Transferase</keyword>
<evidence type="ECO:0000256" key="6">
    <source>
        <dbReference type="ARBA" id="ARBA00022840"/>
    </source>
</evidence>
<dbReference type="CDD" id="cd00075">
    <property type="entry name" value="HATPase"/>
    <property type="match status" value="1"/>
</dbReference>
<keyword evidence="8" id="KW-1133">Transmembrane helix</keyword>
<evidence type="ECO:0000256" key="1">
    <source>
        <dbReference type="ARBA" id="ARBA00000085"/>
    </source>
</evidence>
<dbReference type="InterPro" id="IPR005467">
    <property type="entry name" value="His_kinase_dom"/>
</dbReference>
<dbReference type="Proteomes" id="UP001139414">
    <property type="component" value="Unassembled WGS sequence"/>
</dbReference>
<organism evidence="10 11">
    <name type="scientific">Christiangramia sediminis</name>
    <dbReference type="NCBI Taxonomy" id="2881336"/>
    <lineage>
        <taxon>Bacteria</taxon>
        <taxon>Pseudomonadati</taxon>
        <taxon>Bacteroidota</taxon>
        <taxon>Flavobacteriia</taxon>
        <taxon>Flavobacteriales</taxon>
        <taxon>Flavobacteriaceae</taxon>
        <taxon>Christiangramia</taxon>
    </lineage>
</organism>
<proteinExistence type="predicted"/>
<keyword evidence="5" id="KW-0418">Kinase</keyword>
<dbReference type="PANTHER" id="PTHR43065:SF46">
    <property type="entry name" value="C4-DICARBOXYLATE TRANSPORT SENSOR PROTEIN DCTB"/>
    <property type="match status" value="1"/>
</dbReference>